<dbReference type="Proteomes" id="UP000194137">
    <property type="component" value="Chromosome"/>
</dbReference>
<protein>
    <submittedName>
        <fullName evidence="1">Gamma-carboxymuconolactone decarboxylase</fullName>
    </submittedName>
</protein>
<dbReference type="EMBL" id="CP021112">
    <property type="protein sequence ID" value="ARQ01176.1"/>
    <property type="molecule type" value="Genomic_DNA"/>
</dbReference>
<dbReference type="PANTHER" id="PTHR33570">
    <property type="entry name" value="4-CARBOXYMUCONOLACTONE DECARBOXYLASE FAMILY PROTEIN"/>
    <property type="match status" value="1"/>
</dbReference>
<dbReference type="AlphaFoldDB" id="A0A1W6ZV47"/>
<dbReference type="InterPro" id="IPR003779">
    <property type="entry name" value="CMD-like"/>
</dbReference>
<reference evidence="1 2" key="1">
    <citation type="submission" date="2017-05" db="EMBL/GenBank/DDBJ databases">
        <title>Full genome sequence of Pseudorhodoplanes sinuspersici.</title>
        <authorList>
            <person name="Dastgheib S.M.M."/>
            <person name="Shavandi M."/>
            <person name="Tirandaz H."/>
        </authorList>
    </citation>
    <scope>NUCLEOTIDE SEQUENCE [LARGE SCALE GENOMIC DNA]</scope>
    <source>
        <strain evidence="1 2">RIPI110</strain>
    </source>
</reference>
<evidence type="ECO:0000313" key="1">
    <source>
        <dbReference type="EMBL" id="ARQ01176.1"/>
    </source>
</evidence>
<dbReference type="STRING" id="1235591.CAK95_20305"/>
<dbReference type="InterPro" id="IPR052512">
    <property type="entry name" value="4CMD/NDH-1_regulator"/>
</dbReference>
<dbReference type="RefSeq" id="WP_086089568.1">
    <property type="nucleotide sequence ID" value="NZ_CP021112.1"/>
</dbReference>
<dbReference type="KEGG" id="psin:CAK95_20305"/>
<proteinExistence type="predicted"/>
<dbReference type="InterPro" id="IPR029032">
    <property type="entry name" value="AhpD-like"/>
</dbReference>
<keyword evidence="2" id="KW-1185">Reference proteome</keyword>
<evidence type="ECO:0000313" key="2">
    <source>
        <dbReference type="Proteomes" id="UP000194137"/>
    </source>
</evidence>
<dbReference type="PANTHER" id="PTHR33570:SF2">
    <property type="entry name" value="CARBOXYMUCONOLACTONE DECARBOXYLASE-LIKE DOMAIN-CONTAINING PROTEIN"/>
    <property type="match status" value="1"/>
</dbReference>
<dbReference type="SUPFAM" id="SSF69118">
    <property type="entry name" value="AhpD-like"/>
    <property type="match status" value="1"/>
</dbReference>
<name>A0A1W6ZV47_9HYPH</name>
<accession>A0A1W6ZV47</accession>
<dbReference type="GO" id="GO:0051920">
    <property type="term" value="F:peroxiredoxin activity"/>
    <property type="evidence" value="ECO:0007669"/>
    <property type="project" value="InterPro"/>
</dbReference>
<dbReference type="Pfam" id="PF02627">
    <property type="entry name" value="CMD"/>
    <property type="match status" value="1"/>
</dbReference>
<dbReference type="OrthoDB" id="9801400at2"/>
<gene>
    <name evidence="1" type="ORF">CAK95_20305</name>
</gene>
<sequence length="129" mass="14817">MDEKERYDTGMARRRKVLGNAWVDKANAGKTPFNSEFQDFITRYAWGEVWTRPHYDERTRRVLVIGTMLALDKWAEFRMHVRAALVEGGFTPDDIKEIIIQQAIYCGVPAANHAFKEAGEIIAELDKKG</sequence>
<dbReference type="Gene3D" id="1.20.1290.10">
    <property type="entry name" value="AhpD-like"/>
    <property type="match status" value="1"/>
</dbReference>
<organism evidence="1 2">
    <name type="scientific">Pseudorhodoplanes sinuspersici</name>
    <dbReference type="NCBI Taxonomy" id="1235591"/>
    <lineage>
        <taxon>Bacteria</taxon>
        <taxon>Pseudomonadati</taxon>
        <taxon>Pseudomonadota</taxon>
        <taxon>Alphaproteobacteria</taxon>
        <taxon>Hyphomicrobiales</taxon>
        <taxon>Pseudorhodoplanes</taxon>
    </lineage>
</organism>